<name>A0A917CTY0_9GAMM</name>
<evidence type="ECO:0000256" key="2">
    <source>
        <dbReference type="SAM" id="Phobius"/>
    </source>
</evidence>
<feature type="region of interest" description="Disordered" evidence="1">
    <location>
        <begin position="208"/>
        <end position="233"/>
    </location>
</feature>
<feature type="transmembrane region" description="Helical" evidence="2">
    <location>
        <begin position="243"/>
        <end position="262"/>
    </location>
</feature>
<keyword evidence="2" id="KW-0472">Membrane</keyword>
<dbReference type="Proteomes" id="UP000605253">
    <property type="component" value="Unassembled WGS sequence"/>
</dbReference>
<dbReference type="SUPFAM" id="SSF49879">
    <property type="entry name" value="SMAD/FHA domain"/>
    <property type="match status" value="2"/>
</dbReference>
<evidence type="ECO:0000256" key="1">
    <source>
        <dbReference type="SAM" id="MobiDB-lite"/>
    </source>
</evidence>
<dbReference type="PANTHER" id="PTHR23308">
    <property type="entry name" value="NUCLEAR INHIBITOR OF PROTEIN PHOSPHATASE-1"/>
    <property type="match status" value="1"/>
</dbReference>
<organism evidence="4 5">
    <name type="scientific">Marinicella pacifica</name>
    <dbReference type="NCBI Taxonomy" id="1171543"/>
    <lineage>
        <taxon>Bacteria</taxon>
        <taxon>Pseudomonadati</taxon>
        <taxon>Pseudomonadota</taxon>
        <taxon>Gammaproteobacteria</taxon>
        <taxon>Lysobacterales</taxon>
        <taxon>Marinicellaceae</taxon>
        <taxon>Marinicella</taxon>
    </lineage>
</organism>
<dbReference type="InterPro" id="IPR050923">
    <property type="entry name" value="Cell_Proc_Reg/RNA_Proc"/>
</dbReference>
<dbReference type="InterPro" id="IPR000253">
    <property type="entry name" value="FHA_dom"/>
</dbReference>
<dbReference type="EMBL" id="BMEO01000010">
    <property type="protein sequence ID" value="GGF99491.1"/>
    <property type="molecule type" value="Genomic_DNA"/>
</dbReference>
<keyword evidence="2" id="KW-1133">Transmembrane helix</keyword>
<keyword evidence="2" id="KW-0812">Transmembrane</keyword>
<sequence length="268" mass="28838">MIMKLHFPHGEHPDVMLENGQYTIGGDNAADITIEDKGLANIHLTITVKGSDYSVSIPGEASLVSINGKLVKDEKEVRAGDLLIASQVHMKLMDSVEKASHADDGKTRIRMALPQFILRGVSGAYFGKTYPLRGTTTIGRHSDCHICVNAEGVSRRHMQIDADATGLVIKDLDSSNGTFVNGEKIKTRELQVGDEIRIDNIRFLVQTPGMGDPTLDQGGGKSKPKPKATAVEQDNSGSGAVKWLVTIVILGGAVAAAWYFGYLDGLLK</sequence>
<accession>A0A917CTY0</accession>
<proteinExistence type="predicted"/>
<keyword evidence="5" id="KW-1185">Reference proteome</keyword>
<dbReference type="InterPro" id="IPR008984">
    <property type="entry name" value="SMAD_FHA_dom_sf"/>
</dbReference>
<evidence type="ECO:0000259" key="3">
    <source>
        <dbReference type="PROSITE" id="PS50006"/>
    </source>
</evidence>
<reference evidence="4" key="2">
    <citation type="submission" date="2020-09" db="EMBL/GenBank/DDBJ databases">
        <authorList>
            <person name="Sun Q."/>
            <person name="Zhou Y."/>
        </authorList>
    </citation>
    <scope>NUCLEOTIDE SEQUENCE</scope>
    <source>
        <strain evidence="4">CGMCC 1.12181</strain>
    </source>
</reference>
<dbReference type="CDD" id="cd00060">
    <property type="entry name" value="FHA"/>
    <property type="match status" value="1"/>
</dbReference>
<dbReference type="InterPro" id="IPR032030">
    <property type="entry name" value="YscD_cytoplasmic_dom"/>
</dbReference>
<comment type="caution">
    <text evidence="4">The sequence shown here is derived from an EMBL/GenBank/DDBJ whole genome shotgun (WGS) entry which is preliminary data.</text>
</comment>
<gene>
    <name evidence="4" type="ORF">GCM10011365_20940</name>
</gene>
<protein>
    <recommendedName>
        <fullName evidence="3">FHA domain-containing protein</fullName>
    </recommendedName>
</protein>
<evidence type="ECO:0000313" key="4">
    <source>
        <dbReference type="EMBL" id="GGF99491.1"/>
    </source>
</evidence>
<dbReference type="AlphaFoldDB" id="A0A917CTY0"/>
<feature type="domain" description="FHA" evidence="3">
    <location>
        <begin position="136"/>
        <end position="185"/>
    </location>
</feature>
<dbReference type="SMART" id="SM00240">
    <property type="entry name" value="FHA"/>
    <property type="match status" value="2"/>
</dbReference>
<dbReference type="Gene3D" id="2.60.200.20">
    <property type="match status" value="2"/>
</dbReference>
<dbReference type="PROSITE" id="PS50006">
    <property type="entry name" value="FHA_DOMAIN"/>
    <property type="match status" value="1"/>
</dbReference>
<evidence type="ECO:0000313" key="5">
    <source>
        <dbReference type="Proteomes" id="UP000605253"/>
    </source>
</evidence>
<reference evidence="4" key="1">
    <citation type="journal article" date="2014" name="Int. J. Syst. Evol. Microbiol.">
        <title>Complete genome sequence of Corynebacterium casei LMG S-19264T (=DSM 44701T), isolated from a smear-ripened cheese.</title>
        <authorList>
            <consortium name="US DOE Joint Genome Institute (JGI-PGF)"/>
            <person name="Walter F."/>
            <person name="Albersmeier A."/>
            <person name="Kalinowski J."/>
            <person name="Ruckert C."/>
        </authorList>
    </citation>
    <scope>NUCLEOTIDE SEQUENCE</scope>
    <source>
        <strain evidence="4">CGMCC 1.12181</strain>
    </source>
</reference>
<dbReference type="Pfam" id="PF00498">
    <property type="entry name" value="FHA"/>
    <property type="match status" value="1"/>
</dbReference>
<dbReference type="Pfam" id="PF16697">
    <property type="entry name" value="Yop-YscD_cpl"/>
    <property type="match status" value="1"/>
</dbReference>